<dbReference type="AlphaFoldDB" id="A0A0F9G3V1"/>
<dbReference type="EMBL" id="LAZR01019198">
    <property type="protein sequence ID" value="KKL93404.1"/>
    <property type="molecule type" value="Genomic_DNA"/>
</dbReference>
<organism evidence="1">
    <name type="scientific">marine sediment metagenome</name>
    <dbReference type="NCBI Taxonomy" id="412755"/>
    <lineage>
        <taxon>unclassified sequences</taxon>
        <taxon>metagenomes</taxon>
        <taxon>ecological metagenomes</taxon>
    </lineage>
</organism>
<reference evidence="1" key="1">
    <citation type="journal article" date="2015" name="Nature">
        <title>Complex archaea that bridge the gap between prokaryotes and eukaryotes.</title>
        <authorList>
            <person name="Spang A."/>
            <person name="Saw J.H."/>
            <person name="Jorgensen S.L."/>
            <person name="Zaremba-Niedzwiedzka K."/>
            <person name="Martijn J."/>
            <person name="Lind A.E."/>
            <person name="van Eijk R."/>
            <person name="Schleper C."/>
            <person name="Guy L."/>
            <person name="Ettema T.J."/>
        </authorList>
    </citation>
    <scope>NUCLEOTIDE SEQUENCE</scope>
</reference>
<comment type="caution">
    <text evidence="1">The sequence shown here is derived from an EMBL/GenBank/DDBJ whole genome shotgun (WGS) entry which is preliminary data.</text>
</comment>
<sequence>MTVEVERWGKDHWSALAYVECCAVDNKGMLDNRRMRCDIDRHPGLVYYTGRVSGDRKYPTLLAGGDELPDHDDWDCLDDLEAAGFIEQRGTSIHPVIVMTELGNKAVAALRQHKAQGGNFSVFKWRPKVTVDEVLFREVAPTVPGPPKGRQIDAIGEARVILLRAFYQGNLLIGLEAFVMGRGTIDRTDVDWGSAGESVTGK</sequence>
<evidence type="ECO:0000313" key="1">
    <source>
        <dbReference type="EMBL" id="KKL93404.1"/>
    </source>
</evidence>
<protein>
    <submittedName>
        <fullName evidence="1">Uncharacterized protein</fullName>
    </submittedName>
</protein>
<name>A0A0F9G3V1_9ZZZZ</name>
<proteinExistence type="predicted"/>
<accession>A0A0F9G3V1</accession>
<gene>
    <name evidence="1" type="ORF">LCGC14_1875000</name>
</gene>